<dbReference type="SFLD" id="SFLDF00562">
    <property type="entry name" value="HemN-like__clustered_with_heat"/>
    <property type="match status" value="1"/>
</dbReference>
<keyword evidence="10" id="KW-0963">Cytoplasm</keyword>
<keyword evidence="10" id="KW-0004">4Fe-4S</keyword>
<sequence>MQVFPPFFPPLSLYVHIPWCVQKCPYCDFNSHAQKGGIPEQEYIAHLLSDLRQDLARYQASIGDRTLHSIFIGGGTPSLFSAQGIAQLLQGIEQQIPFVPNIEITLEANPGTAEANRFAGFVEAGVNRLSLGIQSFNDEKLQRLGRIHNSEEAKSAVQMAKDAGFKRINLDLMHGLPNQTLTQALDDLRQAIALEPSHLSWYQLTIEPNTMFAYRPPTLPDDDALWDIFEQGHQLLSQAGYEQYETSAYAKAGDQCRHNLNYWRFGDYLAIGCGAHGKLTFPNGDILRFSKTKHPKGYMRGEYLYEEKLIPLDERPFEFFMNRFRLLEPVPKIEFENLTGLSCDVIAKQIDWAKSQKYIQENHRTWKITEQGKLFLNELLTEFLPE</sequence>
<dbReference type="PANTHER" id="PTHR13932:SF5">
    <property type="entry name" value="RADICAL S-ADENOSYL METHIONINE DOMAIN-CONTAINING PROTEIN 1, MITOCHONDRIAL"/>
    <property type="match status" value="1"/>
</dbReference>
<dbReference type="InterPro" id="IPR004559">
    <property type="entry name" value="HemW-like"/>
</dbReference>
<dbReference type="Pfam" id="PF04055">
    <property type="entry name" value="Radical_SAM"/>
    <property type="match status" value="1"/>
</dbReference>
<keyword evidence="4 10" id="KW-0349">Heme</keyword>
<comment type="function">
    <text evidence="10">Probably acts as a heme chaperone, transferring heme to an unknown acceptor. Binds one molecule of heme per monomer, possibly covalently. Binds 1 [4Fe-4S] cluster. The cluster is coordinated with 3 cysteines and an exchangeable S-adenosyl-L-methionine.</text>
</comment>
<comment type="subcellular location">
    <subcellularLocation>
        <location evidence="10">Cytoplasm</location>
    </subcellularLocation>
</comment>
<dbReference type="SFLD" id="SFLDS00029">
    <property type="entry name" value="Radical_SAM"/>
    <property type="match status" value="1"/>
</dbReference>
<dbReference type="RefSeq" id="WP_194751031.1">
    <property type="nucleotide sequence ID" value="NZ_JACEWB010000008.1"/>
</dbReference>
<keyword evidence="8 10" id="KW-0411">Iron-sulfur</keyword>
<dbReference type="SFLD" id="SFLDF00288">
    <property type="entry name" value="HemN-like__clustered_with_nucl"/>
    <property type="match status" value="1"/>
</dbReference>
<comment type="cofactor">
    <cofactor evidence="1">
        <name>[4Fe-4S] cluster</name>
        <dbReference type="ChEBI" id="CHEBI:49883"/>
    </cofactor>
</comment>
<dbReference type="PANTHER" id="PTHR13932">
    <property type="entry name" value="COPROPORPHYRINIGEN III OXIDASE"/>
    <property type="match status" value="1"/>
</dbReference>
<protein>
    <recommendedName>
        <fullName evidence="3 10">Heme chaperone HemW</fullName>
    </recommendedName>
</protein>
<dbReference type="EMBL" id="JAMDKS010000008">
    <property type="protein sequence ID" value="MEE6112555.1"/>
    <property type="molecule type" value="Genomic_DNA"/>
</dbReference>
<evidence type="ECO:0000256" key="8">
    <source>
        <dbReference type="ARBA" id="ARBA00023014"/>
    </source>
</evidence>
<keyword evidence="5 10" id="KW-0949">S-adenosyl-L-methionine</keyword>
<dbReference type="PROSITE" id="PS51918">
    <property type="entry name" value="RADICAL_SAM"/>
    <property type="match status" value="1"/>
</dbReference>
<name>A0ABU7QPN6_AVIPA</name>
<dbReference type="InterPro" id="IPR013785">
    <property type="entry name" value="Aldolase_TIM"/>
</dbReference>
<keyword evidence="9 10" id="KW-0143">Chaperone</keyword>
<evidence type="ECO:0000256" key="1">
    <source>
        <dbReference type="ARBA" id="ARBA00001966"/>
    </source>
</evidence>
<dbReference type="SFLD" id="SFLDG01065">
    <property type="entry name" value="anaerobic_coproporphyrinogen-I"/>
    <property type="match status" value="1"/>
</dbReference>
<evidence type="ECO:0000256" key="7">
    <source>
        <dbReference type="ARBA" id="ARBA00023004"/>
    </source>
</evidence>
<organism evidence="12 13">
    <name type="scientific">Avibacterium paragallinarum</name>
    <name type="common">Haemophilus gallinarum</name>
    <dbReference type="NCBI Taxonomy" id="728"/>
    <lineage>
        <taxon>Bacteria</taxon>
        <taxon>Pseudomonadati</taxon>
        <taxon>Pseudomonadota</taxon>
        <taxon>Gammaproteobacteria</taxon>
        <taxon>Pasteurellales</taxon>
        <taxon>Pasteurellaceae</taxon>
        <taxon>Avibacterium</taxon>
    </lineage>
</organism>
<evidence type="ECO:0000256" key="9">
    <source>
        <dbReference type="ARBA" id="ARBA00023186"/>
    </source>
</evidence>
<dbReference type="NCBIfam" id="TIGR00539">
    <property type="entry name" value="hemN_rel"/>
    <property type="match status" value="1"/>
</dbReference>
<dbReference type="SFLD" id="SFLDG01082">
    <property type="entry name" value="B12-binding_domain_containing"/>
    <property type="match status" value="1"/>
</dbReference>
<keyword evidence="13" id="KW-1185">Reference proteome</keyword>
<feature type="domain" description="Radical SAM core" evidence="11">
    <location>
        <begin position="5"/>
        <end position="242"/>
    </location>
</feature>
<comment type="similarity">
    <text evidence="2">Belongs to the anaerobic coproporphyrinogen-III oxidase family. HemW subfamily.</text>
</comment>
<evidence type="ECO:0000313" key="12">
    <source>
        <dbReference type="EMBL" id="MEE6112555.1"/>
    </source>
</evidence>
<keyword evidence="7 10" id="KW-0408">Iron</keyword>
<keyword evidence="6 10" id="KW-0479">Metal-binding</keyword>
<dbReference type="InterPro" id="IPR058240">
    <property type="entry name" value="rSAM_sf"/>
</dbReference>
<gene>
    <name evidence="12" type="primary">hemW</name>
    <name evidence="12" type="ORF">M5S25_04985</name>
</gene>
<evidence type="ECO:0000313" key="13">
    <source>
        <dbReference type="Proteomes" id="UP001352533"/>
    </source>
</evidence>
<dbReference type="Gene3D" id="3.20.20.70">
    <property type="entry name" value="Aldolase class I"/>
    <property type="match status" value="1"/>
</dbReference>
<evidence type="ECO:0000256" key="6">
    <source>
        <dbReference type="ARBA" id="ARBA00022723"/>
    </source>
</evidence>
<dbReference type="InterPro" id="IPR007197">
    <property type="entry name" value="rSAM"/>
</dbReference>
<dbReference type="InterPro" id="IPR010723">
    <property type="entry name" value="HemN_C"/>
</dbReference>
<evidence type="ECO:0000259" key="11">
    <source>
        <dbReference type="PROSITE" id="PS51918"/>
    </source>
</evidence>
<evidence type="ECO:0000256" key="5">
    <source>
        <dbReference type="ARBA" id="ARBA00022691"/>
    </source>
</evidence>
<evidence type="ECO:0000256" key="4">
    <source>
        <dbReference type="ARBA" id="ARBA00022617"/>
    </source>
</evidence>
<evidence type="ECO:0000256" key="3">
    <source>
        <dbReference type="ARBA" id="ARBA00017228"/>
    </source>
</evidence>
<reference evidence="12 13" key="1">
    <citation type="journal article" date="2022" name="Front. Microbiol.">
        <title>Commensal bacteria contribute to the growth of multidrug-resistant Avibacterium paragallinarum in chickens.</title>
        <authorList>
            <person name="Zhu J."/>
            <person name="Chen Y."/>
            <person name="Wu Y."/>
            <person name="Wang Y."/>
            <person name="Zhu K."/>
        </authorList>
    </citation>
    <scope>NUCLEOTIDE SEQUENCE [LARGE SCALE GENOMIC DNA]</scope>
    <source>
        <strain evidence="12 13">AV12</strain>
    </source>
</reference>
<dbReference type="InterPro" id="IPR034505">
    <property type="entry name" value="Coproporphyrinogen-III_oxidase"/>
</dbReference>
<dbReference type="InterPro" id="IPR006638">
    <property type="entry name" value="Elp3/MiaA/NifB-like_rSAM"/>
</dbReference>
<evidence type="ECO:0000256" key="2">
    <source>
        <dbReference type="ARBA" id="ARBA00006100"/>
    </source>
</evidence>
<dbReference type="Pfam" id="PF06969">
    <property type="entry name" value="HemN_C"/>
    <property type="match status" value="1"/>
</dbReference>
<accession>A0ABU7QPN6</accession>
<proteinExistence type="inferred from homology"/>
<comment type="caution">
    <text evidence="12">The sequence shown here is derived from an EMBL/GenBank/DDBJ whole genome shotgun (WGS) entry which is preliminary data.</text>
</comment>
<dbReference type="SUPFAM" id="SSF102114">
    <property type="entry name" value="Radical SAM enzymes"/>
    <property type="match status" value="1"/>
</dbReference>
<dbReference type="CDD" id="cd01335">
    <property type="entry name" value="Radical_SAM"/>
    <property type="match status" value="1"/>
</dbReference>
<dbReference type="Proteomes" id="UP001352533">
    <property type="component" value="Unassembled WGS sequence"/>
</dbReference>
<dbReference type="SMART" id="SM00729">
    <property type="entry name" value="Elp3"/>
    <property type="match status" value="1"/>
</dbReference>
<evidence type="ECO:0000256" key="10">
    <source>
        <dbReference type="RuleBase" id="RU364116"/>
    </source>
</evidence>